<dbReference type="EMBL" id="BAABAL010000004">
    <property type="protein sequence ID" value="GAA3990216.1"/>
    <property type="molecule type" value="Genomic_DNA"/>
</dbReference>
<keyword evidence="3" id="KW-1185">Reference proteome</keyword>
<evidence type="ECO:0000259" key="1">
    <source>
        <dbReference type="Pfam" id="PF00881"/>
    </source>
</evidence>
<dbReference type="Pfam" id="PF00881">
    <property type="entry name" value="Nitroreductase"/>
    <property type="match status" value="1"/>
</dbReference>
<dbReference type="InterPro" id="IPR029479">
    <property type="entry name" value="Nitroreductase"/>
</dbReference>
<gene>
    <name evidence="2" type="ORF">GCM10022247_06090</name>
</gene>
<sequence>MGVDFDEVATTTRSVRRRLDLTRPVARGVVEECLRLALHAPNGANRQDWRFLVIDAPELRAGIAEHYRAAFAAYRATLSDEVARSGMTTSAQYLADRFQDVPVLVLGCARGRLTDSASAAKRSSFYGSVYPALWSFMMAARSRGLGTTLTTVHLAREREVAELLGIPFDEVTQVALIPLAHMANDGFHAGPRRALGEVMSWNNWQP</sequence>
<dbReference type="InterPro" id="IPR050627">
    <property type="entry name" value="Nitroreductase/BluB"/>
</dbReference>
<proteinExistence type="predicted"/>
<dbReference type="CDD" id="cd02062">
    <property type="entry name" value="Nitro_FMN_reductase"/>
    <property type="match status" value="1"/>
</dbReference>
<feature type="domain" description="Nitroreductase" evidence="1">
    <location>
        <begin position="11"/>
        <end position="176"/>
    </location>
</feature>
<dbReference type="SUPFAM" id="SSF55469">
    <property type="entry name" value="FMN-dependent nitroreductase-like"/>
    <property type="match status" value="1"/>
</dbReference>
<evidence type="ECO:0000313" key="3">
    <source>
        <dbReference type="Proteomes" id="UP001501747"/>
    </source>
</evidence>
<protein>
    <submittedName>
        <fullName evidence="2">Nitroreductase family protein</fullName>
    </submittedName>
</protein>
<organism evidence="2 3">
    <name type="scientific">Allokutzneria multivorans</name>
    <dbReference type="NCBI Taxonomy" id="1142134"/>
    <lineage>
        <taxon>Bacteria</taxon>
        <taxon>Bacillati</taxon>
        <taxon>Actinomycetota</taxon>
        <taxon>Actinomycetes</taxon>
        <taxon>Pseudonocardiales</taxon>
        <taxon>Pseudonocardiaceae</taxon>
        <taxon>Allokutzneria</taxon>
    </lineage>
</organism>
<name>A0ABP7QZ58_9PSEU</name>
<dbReference type="PANTHER" id="PTHR23026:SF123">
    <property type="entry name" value="NAD(P)H NITROREDUCTASE RV3131-RELATED"/>
    <property type="match status" value="1"/>
</dbReference>
<reference evidence="3" key="1">
    <citation type="journal article" date="2019" name="Int. J. Syst. Evol. Microbiol.">
        <title>The Global Catalogue of Microorganisms (GCM) 10K type strain sequencing project: providing services to taxonomists for standard genome sequencing and annotation.</title>
        <authorList>
            <consortium name="The Broad Institute Genomics Platform"/>
            <consortium name="The Broad Institute Genome Sequencing Center for Infectious Disease"/>
            <person name="Wu L."/>
            <person name="Ma J."/>
        </authorList>
    </citation>
    <scope>NUCLEOTIDE SEQUENCE [LARGE SCALE GENOMIC DNA]</scope>
    <source>
        <strain evidence="3">JCM 17342</strain>
    </source>
</reference>
<dbReference type="InterPro" id="IPR000415">
    <property type="entry name" value="Nitroreductase-like"/>
</dbReference>
<dbReference type="PANTHER" id="PTHR23026">
    <property type="entry name" value="NADPH NITROREDUCTASE"/>
    <property type="match status" value="1"/>
</dbReference>
<comment type="caution">
    <text evidence="2">The sequence shown here is derived from an EMBL/GenBank/DDBJ whole genome shotgun (WGS) entry which is preliminary data.</text>
</comment>
<evidence type="ECO:0000313" key="2">
    <source>
        <dbReference type="EMBL" id="GAA3990216.1"/>
    </source>
</evidence>
<accession>A0ABP7QZ58</accession>
<dbReference type="Gene3D" id="3.40.109.10">
    <property type="entry name" value="NADH Oxidase"/>
    <property type="match status" value="1"/>
</dbReference>
<dbReference type="Proteomes" id="UP001501747">
    <property type="component" value="Unassembled WGS sequence"/>
</dbReference>